<dbReference type="AlphaFoldDB" id="A0A9R1TNZ9"/>
<dbReference type="Proteomes" id="UP000694866">
    <property type="component" value="Unplaced"/>
</dbReference>
<sequence length="300" mass="33658">MSPRIPIMSQAINSTSQKITTESVTLLNCLQCIGNLIGYFIRLFLELFLLILTGIISQISGFGLFTRILAPVLLMGFILMNIFPFQPLTYCTHRRIINQSLYEIFEVHLLNAIHPPVTARTSNSPRENSTFPNITESGKAVLRIIFNETSPNQDATDLMSSVNPEDVKQHLRNIEENAAAMRVLYPECSERNDESFIQEITSKRNEWVRASINSANLFTPSSTLVNIEGVPSHLPISKPVIDDNTDGIERVISVINPDSSIDSNQDQELVVRNRENSEDIEVVLSVEDGSENRVDLSITR</sequence>
<evidence type="ECO:0000256" key="1">
    <source>
        <dbReference type="SAM" id="Phobius"/>
    </source>
</evidence>
<keyword evidence="2" id="KW-1185">Reference proteome</keyword>
<dbReference type="RefSeq" id="XP_011312980.1">
    <property type="nucleotide sequence ID" value="XM_011314678.1"/>
</dbReference>
<name>A0A9R1TNZ9_9HYME</name>
<gene>
    <name evidence="3" type="primary">LOC105272514</name>
</gene>
<evidence type="ECO:0000313" key="3">
    <source>
        <dbReference type="RefSeq" id="XP_011312980.1"/>
    </source>
</evidence>
<organism evidence="2 3">
    <name type="scientific">Fopius arisanus</name>
    <dbReference type="NCBI Taxonomy" id="64838"/>
    <lineage>
        <taxon>Eukaryota</taxon>
        <taxon>Metazoa</taxon>
        <taxon>Ecdysozoa</taxon>
        <taxon>Arthropoda</taxon>
        <taxon>Hexapoda</taxon>
        <taxon>Insecta</taxon>
        <taxon>Pterygota</taxon>
        <taxon>Neoptera</taxon>
        <taxon>Endopterygota</taxon>
        <taxon>Hymenoptera</taxon>
        <taxon>Apocrita</taxon>
        <taxon>Ichneumonoidea</taxon>
        <taxon>Braconidae</taxon>
        <taxon>Opiinae</taxon>
        <taxon>Fopius</taxon>
    </lineage>
</organism>
<keyword evidence="1" id="KW-0812">Transmembrane</keyword>
<dbReference type="GeneID" id="105272514"/>
<feature type="transmembrane region" description="Helical" evidence="1">
    <location>
        <begin position="36"/>
        <end position="56"/>
    </location>
</feature>
<keyword evidence="1" id="KW-1133">Transmembrane helix</keyword>
<protein>
    <submittedName>
        <fullName evidence="3">Uncharacterized protein isoform X1</fullName>
    </submittedName>
</protein>
<accession>A0A9R1TNZ9</accession>
<keyword evidence="1" id="KW-0472">Membrane</keyword>
<dbReference type="KEGG" id="fas:105272514"/>
<reference evidence="3" key="1">
    <citation type="submission" date="2025-08" db="UniProtKB">
        <authorList>
            <consortium name="RefSeq"/>
        </authorList>
    </citation>
    <scope>IDENTIFICATION</scope>
    <source>
        <strain evidence="3">USDA-PBARC FA_bdor</strain>
        <tissue evidence="3">Whole organism</tissue>
    </source>
</reference>
<feature type="transmembrane region" description="Helical" evidence="1">
    <location>
        <begin position="68"/>
        <end position="85"/>
    </location>
</feature>
<evidence type="ECO:0000313" key="2">
    <source>
        <dbReference type="Proteomes" id="UP000694866"/>
    </source>
</evidence>
<proteinExistence type="predicted"/>